<name>A0A2K8SNY0_9NOSO</name>
<dbReference type="Proteomes" id="UP000232003">
    <property type="component" value="Chromosome"/>
</dbReference>
<proteinExistence type="predicted"/>
<gene>
    <name evidence="1" type="ORF">COO91_03122</name>
</gene>
<organism evidence="1 2">
    <name type="scientific">Nostoc flagelliforme CCNUN1</name>
    <dbReference type="NCBI Taxonomy" id="2038116"/>
    <lineage>
        <taxon>Bacteria</taxon>
        <taxon>Bacillati</taxon>
        <taxon>Cyanobacteriota</taxon>
        <taxon>Cyanophyceae</taxon>
        <taxon>Nostocales</taxon>
        <taxon>Nostocaceae</taxon>
        <taxon>Nostoc</taxon>
    </lineage>
</organism>
<evidence type="ECO:0000313" key="2">
    <source>
        <dbReference type="Proteomes" id="UP000232003"/>
    </source>
</evidence>
<dbReference type="AlphaFoldDB" id="A0A2K8SNY0"/>
<evidence type="ECO:0000313" key="1">
    <source>
        <dbReference type="EMBL" id="AUB37184.1"/>
    </source>
</evidence>
<keyword evidence="2" id="KW-1185">Reference proteome</keyword>
<dbReference type="EMBL" id="CP024785">
    <property type="protein sequence ID" value="AUB37184.1"/>
    <property type="molecule type" value="Genomic_DNA"/>
</dbReference>
<accession>A0A2K8SNY0</accession>
<reference evidence="1 2" key="1">
    <citation type="submission" date="2017-11" db="EMBL/GenBank/DDBJ databases">
        <title>Complete genome of a free-living desiccation-tolerant cyanobacterium and its photosynthetic adaptation to extreme terrestrial habitat.</title>
        <authorList>
            <person name="Shang J."/>
        </authorList>
    </citation>
    <scope>NUCLEOTIDE SEQUENCE [LARGE SCALE GENOMIC DNA]</scope>
    <source>
        <strain evidence="1 2">CCNUN1</strain>
    </source>
</reference>
<sequence length="58" mass="6222">MNSLANSASPLKWTPILIESSLEDSPRIHDTAGELVGSVTHQPQSILISLISVRLNAL</sequence>
<dbReference type="KEGG" id="nfl:COO91_03122"/>
<protein>
    <submittedName>
        <fullName evidence="1">Uncharacterized protein</fullName>
    </submittedName>
</protein>